<dbReference type="PANTHER" id="PTHR30250">
    <property type="entry name" value="PST FAMILY PREDICTED COLANIC ACID TRANSPORTER"/>
    <property type="match status" value="1"/>
</dbReference>
<accession>A0ABR6ZVM8</accession>
<feature type="transmembrane region" description="Helical" evidence="6">
    <location>
        <begin position="7"/>
        <end position="24"/>
    </location>
</feature>
<evidence type="ECO:0000256" key="6">
    <source>
        <dbReference type="SAM" id="Phobius"/>
    </source>
</evidence>
<comment type="caution">
    <text evidence="7">The sequence shown here is derived from an EMBL/GenBank/DDBJ whole genome shotgun (WGS) entry which is preliminary data.</text>
</comment>
<proteinExistence type="predicted"/>
<evidence type="ECO:0000313" key="7">
    <source>
        <dbReference type="EMBL" id="MBC3919931.1"/>
    </source>
</evidence>
<keyword evidence="2" id="KW-1003">Cell membrane</keyword>
<reference evidence="7 8" key="1">
    <citation type="submission" date="2020-08" db="EMBL/GenBank/DDBJ databases">
        <title>Novel species isolated from subtropical streams in China.</title>
        <authorList>
            <person name="Lu H."/>
        </authorList>
    </citation>
    <scope>NUCLEOTIDE SEQUENCE [LARGE SCALE GENOMIC DNA]</scope>
    <source>
        <strain evidence="7 8">CY18W</strain>
    </source>
</reference>
<evidence type="ECO:0000256" key="3">
    <source>
        <dbReference type="ARBA" id="ARBA00022692"/>
    </source>
</evidence>
<evidence type="ECO:0000313" key="8">
    <source>
        <dbReference type="Proteomes" id="UP000650424"/>
    </source>
</evidence>
<keyword evidence="3 6" id="KW-0812">Transmembrane</keyword>
<feature type="transmembrane region" description="Helical" evidence="6">
    <location>
        <begin position="348"/>
        <end position="368"/>
    </location>
</feature>
<comment type="subcellular location">
    <subcellularLocation>
        <location evidence="1">Cell membrane</location>
        <topology evidence="1">Multi-pass membrane protein</topology>
    </subcellularLocation>
</comment>
<dbReference type="InterPro" id="IPR050833">
    <property type="entry name" value="Poly_Biosynth_Transport"/>
</dbReference>
<evidence type="ECO:0000256" key="2">
    <source>
        <dbReference type="ARBA" id="ARBA00022475"/>
    </source>
</evidence>
<sequence>MSLKRNTIWNLLGNGLPLIAAAAFTPYTLRQLGNEAFGVLTLIWGLIGYFSLFDFGTGRALTYEISKLRSAGQFLAIPSVLKAGLLLTAATGMLGTLIMIVLAPHLAQNWLKISLPLQHDAQIAFEIAALGVIPSAITSGLRGAMEGLERFRASNLNKIFLGFCMFTLPALAIVLHGPRLWPIALYLAMARLLVVIGGALQLHKYLFTKTTNEPIRENGSQTSEANALSQRLRSLLSFGFWVTVSSIISPLMVFGDRFFVSAMVGADKLSVYAIPQEALMRMLLVPIAICGALLPLFATLADQQALKNSYRQNYRRMTFIMLGLCTAVALFAYPGFSLWLSPEFASKALPITLILAAGTFFNGIALVPHTLLHAQGQTKITAQFHFIELLLYIAVLYFLATWFGLAGAAFAWTFRVILDWILLHVTAQRHLKNQTAH</sequence>
<dbReference type="EMBL" id="JACOGF010000012">
    <property type="protein sequence ID" value="MBC3919931.1"/>
    <property type="molecule type" value="Genomic_DNA"/>
</dbReference>
<feature type="transmembrane region" description="Helical" evidence="6">
    <location>
        <begin position="36"/>
        <end position="53"/>
    </location>
</feature>
<feature type="transmembrane region" description="Helical" evidence="6">
    <location>
        <begin position="319"/>
        <end position="336"/>
    </location>
</feature>
<keyword evidence="4 6" id="KW-1133">Transmembrane helix</keyword>
<organism evidence="7 8">
    <name type="scientific">Undibacterium hunanense</name>
    <dbReference type="NCBI Taxonomy" id="2762292"/>
    <lineage>
        <taxon>Bacteria</taxon>
        <taxon>Pseudomonadati</taxon>
        <taxon>Pseudomonadota</taxon>
        <taxon>Betaproteobacteria</taxon>
        <taxon>Burkholderiales</taxon>
        <taxon>Oxalobacteraceae</taxon>
        <taxon>Undibacterium</taxon>
    </lineage>
</organism>
<gene>
    <name evidence="7" type="ORF">H8L32_20845</name>
</gene>
<dbReference type="Proteomes" id="UP000650424">
    <property type="component" value="Unassembled WGS sequence"/>
</dbReference>
<evidence type="ECO:0000256" key="5">
    <source>
        <dbReference type="ARBA" id="ARBA00023136"/>
    </source>
</evidence>
<dbReference type="Pfam" id="PF01943">
    <property type="entry name" value="Polysacc_synt"/>
    <property type="match status" value="1"/>
</dbReference>
<feature type="transmembrane region" description="Helical" evidence="6">
    <location>
        <begin position="389"/>
        <end position="414"/>
    </location>
</feature>
<name>A0ABR6ZVM8_9BURK</name>
<dbReference type="RefSeq" id="WP_186949193.1">
    <property type="nucleotide sequence ID" value="NZ_JACOGF010000012.1"/>
</dbReference>
<feature type="transmembrane region" description="Helical" evidence="6">
    <location>
        <begin position="123"/>
        <end position="144"/>
    </location>
</feature>
<dbReference type="InterPro" id="IPR002797">
    <property type="entry name" value="Polysacc_synth"/>
</dbReference>
<protein>
    <submittedName>
        <fullName evidence="7">Flippase</fullName>
    </submittedName>
</protein>
<evidence type="ECO:0000256" key="1">
    <source>
        <dbReference type="ARBA" id="ARBA00004651"/>
    </source>
</evidence>
<feature type="transmembrane region" description="Helical" evidence="6">
    <location>
        <begin position="74"/>
        <end position="103"/>
    </location>
</feature>
<evidence type="ECO:0000256" key="4">
    <source>
        <dbReference type="ARBA" id="ARBA00022989"/>
    </source>
</evidence>
<dbReference type="CDD" id="cd13128">
    <property type="entry name" value="MATE_Wzx_like"/>
    <property type="match status" value="1"/>
</dbReference>
<feature type="transmembrane region" description="Helical" evidence="6">
    <location>
        <begin position="156"/>
        <end position="177"/>
    </location>
</feature>
<feature type="transmembrane region" description="Helical" evidence="6">
    <location>
        <begin position="183"/>
        <end position="202"/>
    </location>
</feature>
<feature type="transmembrane region" description="Helical" evidence="6">
    <location>
        <begin position="279"/>
        <end position="298"/>
    </location>
</feature>
<keyword evidence="5 6" id="KW-0472">Membrane</keyword>
<dbReference type="PANTHER" id="PTHR30250:SF26">
    <property type="entry name" value="PSMA PROTEIN"/>
    <property type="match status" value="1"/>
</dbReference>
<feature type="transmembrane region" description="Helical" evidence="6">
    <location>
        <begin position="238"/>
        <end position="259"/>
    </location>
</feature>
<keyword evidence="8" id="KW-1185">Reference proteome</keyword>